<protein>
    <submittedName>
        <fullName evidence="3">3-oxoacyl-ACP reductase</fullName>
    </submittedName>
</protein>
<sequence>MDLGLQGKRVILLAASKGLGKAMATEFVREGAEVLISSRDPENLFSAAQEIKQEVGGDGPAPHTHVCDITSAKAIEELFEAASDKLGGVDVLINNAGGPPAGSFMQFKDEDWQQAFELNLLSFIRASRLAVPQMQDAGGGRILNIASSSIKQPIDGLILSNTFRTGIAGLSKSLANEYAKDNILVNTIGPGRIGTERVEELDNKQATRRGLSTEEVKAEAETKIPMGRYGEPEEFAKTAVYLASFANTYMTGETLVVDGGYVKAL</sequence>
<evidence type="ECO:0000256" key="2">
    <source>
        <dbReference type="ARBA" id="ARBA00023002"/>
    </source>
</evidence>
<evidence type="ECO:0000313" key="3">
    <source>
        <dbReference type="EMBL" id="KGP72113.1"/>
    </source>
</evidence>
<dbReference type="FunFam" id="3.40.50.720:FF:000084">
    <property type="entry name" value="Short-chain dehydrogenase reductase"/>
    <property type="match status" value="1"/>
</dbReference>
<accession>A0A0A2TCG0</accession>
<dbReference type="GO" id="GO:0016491">
    <property type="term" value="F:oxidoreductase activity"/>
    <property type="evidence" value="ECO:0007669"/>
    <property type="project" value="UniProtKB-KW"/>
</dbReference>
<evidence type="ECO:0000256" key="1">
    <source>
        <dbReference type="ARBA" id="ARBA00006484"/>
    </source>
</evidence>
<dbReference type="eggNOG" id="COG1028">
    <property type="taxonomic scope" value="Bacteria"/>
</dbReference>
<dbReference type="PRINTS" id="PR00081">
    <property type="entry name" value="GDHRDH"/>
</dbReference>
<dbReference type="Pfam" id="PF13561">
    <property type="entry name" value="adh_short_C2"/>
    <property type="match status" value="1"/>
</dbReference>
<keyword evidence="4" id="KW-1185">Reference proteome</keyword>
<dbReference type="STRING" id="1385514.N782_13830"/>
<dbReference type="AlphaFoldDB" id="A0A0A2TCG0"/>
<comment type="similarity">
    <text evidence="1">Belongs to the short-chain dehydrogenases/reductases (SDR) family.</text>
</comment>
<reference evidence="3 4" key="1">
    <citation type="journal article" date="2015" name="Stand. Genomic Sci.">
        <title>High quality draft genome sequence of the moderately halophilic bacterium Pontibacillus yanchengensis Y32(T) and comparison among Pontibacillus genomes.</title>
        <authorList>
            <person name="Huang J."/>
            <person name="Qiao Z.X."/>
            <person name="Tang J.W."/>
            <person name="Wang G."/>
        </authorList>
    </citation>
    <scope>NUCLEOTIDE SEQUENCE [LARGE SCALE GENOMIC DNA]</scope>
    <source>
        <strain evidence="3 4">Y32</strain>
    </source>
</reference>
<dbReference type="PANTHER" id="PTHR42879">
    <property type="entry name" value="3-OXOACYL-(ACYL-CARRIER-PROTEIN) REDUCTASE"/>
    <property type="match status" value="1"/>
</dbReference>
<dbReference type="CDD" id="cd05344">
    <property type="entry name" value="BKR_like_SDR_like"/>
    <property type="match status" value="1"/>
</dbReference>
<dbReference type="PRINTS" id="PR00080">
    <property type="entry name" value="SDRFAMILY"/>
</dbReference>
<dbReference type="EMBL" id="AVBF01000037">
    <property type="protein sequence ID" value="KGP72113.1"/>
    <property type="molecule type" value="Genomic_DNA"/>
</dbReference>
<organism evidence="3 4">
    <name type="scientific">Pontibacillus yanchengensis Y32</name>
    <dbReference type="NCBI Taxonomy" id="1385514"/>
    <lineage>
        <taxon>Bacteria</taxon>
        <taxon>Bacillati</taxon>
        <taxon>Bacillota</taxon>
        <taxon>Bacilli</taxon>
        <taxon>Bacillales</taxon>
        <taxon>Bacillaceae</taxon>
        <taxon>Pontibacillus</taxon>
    </lineage>
</organism>
<dbReference type="Proteomes" id="UP000030147">
    <property type="component" value="Unassembled WGS sequence"/>
</dbReference>
<evidence type="ECO:0000313" key="4">
    <source>
        <dbReference type="Proteomes" id="UP000030147"/>
    </source>
</evidence>
<dbReference type="PANTHER" id="PTHR42879:SF6">
    <property type="entry name" value="NADPH-DEPENDENT REDUCTASE BACG"/>
    <property type="match status" value="1"/>
</dbReference>
<comment type="caution">
    <text evidence="3">The sequence shown here is derived from an EMBL/GenBank/DDBJ whole genome shotgun (WGS) entry which is preliminary data.</text>
</comment>
<dbReference type="InterPro" id="IPR036291">
    <property type="entry name" value="NAD(P)-bd_dom_sf"/>
</dbReference>
<dbReference type="Gene3D" id="3.40.50.720">
    <property type="entry name" value="NAD(P)-binding Rossmann-like Domain"/>
    <property type="match status" value="1"/>
</dbReference>
<gene>
    <name evidence="3" type="ORF">N782_13830</name>
</gene>
<name>A0A0A2TCG0_9BACI</name>
<proteinExistence type="inferred from homology"/>
<dbReference type="OrthoDB" id="9803333at2"/>
<dbReference type="SUPFAM" id="SSF51735">
    <property type="entry name" value="NAD(P)-binding Rossmann-fold domains"/>
    <property type="match status" value="1"/>
</dbReference>
<keyword evidence="2" id="KW-0560">Oxidoreductase</keyword>
<dbReference type="GO" id="GO:0008206">
    <property type="term" value="P:bile acid metabolic process"/>
    <property type="evidence" value="ECO:0007669"/>
    <property type="project" value="UniProtKB-ARBA"/>
</dbReference>
<dbReference type="InterPro" id="IPR002347">
    <property type="entry name" value="SDR_fam"/>
</dbReference>
<dbReference type="InterPro" id="IPR050259">
    <property type="entry name" value="SDR"/>
</dbReference>
<dbReference type="RefSeq" id="WP_036820836.1">
    <property type="nucleotide sequence ID" value="NZ_AVBF01000037.1"/>
</dbReference>